<keyword evidence="1" id="KW-0732">Signal</keyword>
<dbReference type="AlphaFoldDB" id="A0A2X0KRS6"/>
<accession>A0A2X0KRS6</accession>
<evidence type="ECO:0000313" key="2">
    <source>
        <dbReference type="EMBL" id="SCZ96739.1"/>
    </source>
</evidence>
<sequence>MRPLSQWATLLSLALLVRGDTNVVLKTVHPEGSEYATKGLVHPGWLEDRKSLESVDLSAALDLRDEEVFSWVGEKGARLGRGLCARKSLEYFH</sequence>
<organism evidence="2 3">
    <name type="scientific">Microbotryum saponariae</name>
    <dbReference type="NCBI Taxonomy" id="289078"/>
    <lineage>
        <taxon>Eukaryota</taxon>
        <taxon>Fungi</taxon>
        <taxon>Dikarya</taxon>
        <taxon>Basidiomycota</taxon>
        <taxon>Pucciniomycotina</taxon>
        <taxon>Microbotryomycetes</taxon>
        <taxon>Microbotryales</taxon>
        <taxon>Microbotryaceae</taxon>
        <taxon>Microbotryum</taxon>
    </lineage>
</organism>
<protein>
    <submittedName>
        <fullName evidence="2">BZ3500_MvSof-1268-A1-R1_Chr4-1g06672 protein</fullName>
    </submittedName>
</protein>
<name>A0A2X0KRS6_9BASI</name>
<feature type="chain" id="PRO_5030060076" evidence="1">
    <location>
        <begin position="20"/>
        <end position="93"/>
    </location>
</feature>
<reference evidence="3" key="1">
    <citation type="submission" date="2016-10" db="EMBL/GenBank/DDBJ databases">
        <authorList>
            <person name="Jeantristanb JTB J.-T."/>
            <person name="Ricardo R."/>
        </authorList>
    </citation>
    <scope>NUCLEOTIDE SEQUENCE [LARGE SCALE GENOMIC DNA]</scope>
</reference>
<evidence type="ECO:0000313" key="3">
    <source>
        <dbReference type="Proteomes" id="UP000249723"/>
    </source>
</evidence>
<keyword evidence="3" id="KW-1185">Reference proteome</keyword>
<evidence type="ECO:0000256" key="1">
    <source>
        <dbReference type="SAM" id="SignalP"/>
    </source>
</evidence>
<gene>
    <name evidence="2" type="ORF">BZ3500_MVSOF-1268-A1-R1_CHR4-1G06672</name>
</gene>
<dbReference type="STRING" id="289078.A0A2X0KRS6"/>
<proteinExistence type="predicted"/>
<dbReference type="EMBL" id="FMWP01000091">
    <property type="protein sequence ID" value="SCZ96739.1"/>
    <property type="molecule type" value="Genomic_DNA"/>
</dbReference>
<dbReference type="Proteomes" id="UP000249723">
    <property type="component" value="Unassembled WGS sequence"/>
</dbReference>
<feature type="signal peptide" evidence="1">
    <location>
        <begin position="1"/>
        <end position="19"/>
    </location>
</feature>